<reference evidence="1 2" key="1">
    <citation type="journal article" date="2019" name="Int. J. Syst. Evol. Microbiol.">
        <title>The Global Catalogue of Microorganisms (GCM) 10K type strain sequencing project: providing services to taxonomists for standard genome sequencing and annotation.</title>
        <authorList>
            <consortium name="The Broad Institute Genomics Platform"/>
            <consortium name="The Broad Institute Genome Sequencing Center for Infectious Disease"/>
            <person name="Wu L."/>
            <person name="Ma J."/>
        </authorList>
    </citation>
    <scope>NUCLEOTIDE SEQUENCE [LARGE SCALE GENOMIC DNA]</scope>
    <source>
        <strain evidence="1 2">JCM 15628</strain>
    </source>
</reference>
<evidence type="ECO:0000313" key="1">
    <source>
        <dbReference type="EMBL" id="GAA1987144.1"/>
    </source>
</evidence>
<sequence length="170" mass="18954">MASPAARLRSSRRLGVVGPDPVQVQRQATLLRLVSITEAFCAERLLMHTELAVDPAADPIRTMIWEEVAIDTTRTWEAQKQAFKKWHQISPDWLQLEGLAEVRNAVAHGLGTLTRRQQRSHSSTMTKINRTGISIVNDEVVLEEQDLVSAARACRDLIHELDAAVTAKTP</sequence>
<dbReference type="EMBL" id="BAAAPU010000009">
    <property type="protein sequence ID" value="GAA1987144.1"/>
    <property type="molecule type" value="Genomic_DNA"/>
</dbReference>
<evidence type="ECO:0008006" key="3">
    <source>
        <dbReference type="Google" id="ProtNLM"/>
    </source>
</evidence>
<proteinExistence type="predicted"/>
<comment type="caution">
    <text evidence="1">The sequence shown here is derived from an EMBL/GenBank/DDBJ whole genome shotgun (WGS) entry which is preliminary data.</text>
</comment>
<evidence type="ECO:0000313" key="2">
    <source>
        <dbReference type="Proteomes" id="UP001500013"/>
    </source>
</evidence>
<protein>
    <recommendedName>
        <fullName evidence="3">RiboL-PSP-HEPN domain-containing protein</fullName>
    </recommendedName>
</protein>
<organism evidence="1 2">
    <name type="scientific">Terrabacter lapilli</name>
    <dbReference type="NCBI Taxonomy" id="436231"/>
    <lineage>
        <taxon>Bacteria</taxon>
        <taxon>Bacillati</taxon>
        <taxon>Actinomycetota</taxon>
        <taxon>Actinomycetes</taxon>
        <taxon>Micrococcales</taxon>
        <taxon>Intrasporangiaceae</taxon>
        <taxon>Terrabacter</taxon>
    </lineage>
</organism>
<accession>A0ABN2SI62</accession>
<gene>
    <name evidence="1" type="ORF">GCM10009817_30810</name>
</gene>
<name>A0ABN2SI62_9MICO</name>
<dbReference type="Proteomes" id="UP001500013">
    <property type="component" value="Unassembled WGS sequence"/>
</dbReference>
<keyword evidence="2" id="KW-1185">Reference proteome</keyword>